<keyword evidence="2" id="KW-0472">Membrane</keyword>
<evidence type="ECO:0000256" key="5">
    <source>
        <dbReference type="SAM" id="SignalP"/>
    </source>
</evidence>
<comment type="subcellular location">
    <subcellularLocation>
        <location evidence="1">Cell outer membrane</location>
    </subcellularLocation>
</comment>
<dbReference type="Gene3D" id="2.60.40.1120">
    <property type="entry name" value="Carboxypeptidase-like, regulatory domain"/>
    <property type="match status" value="1"/>
</dbReference>
<dbReference type="Gene3D" id="2.40.170.20">
    <property type="entry name" value="TonB-dependent receptor, beta-barrel domain"/>
    <property type="match status" value="1"/>
</dbReference>
<dbReference type="InterPro" id="IPR036942">
    <property type="entry name" value="Beta-barrel_TonB_sf"/>
</dbReference>
<dbReference type="PANTHER" id="PTHR40980:SF4">
    <property type="entry name" value="TONB-DEPENDENT RECEPTOR-LIKE BETA-BARREL DOMAIN-CONTAINING PROTEIN"/>
    <property type="match status" value="1"/>
</dbReference>
<gene>
    <name evidence="7" type="ORF">D7Z94_06905</name>
</gene>
<evidence type="ECO:0000256" key="2">
    <source>
        <dbReference type="ARBA" id="ARBA00023136"/>
    </source>
</evidence>
<dbReference type="InterPro" id="IPR041700">
    <property type="entry name" value="OMP_b-brl_3"/>
</dbReference>
<dbReference type="SUPFAM" id="SSF56935">
    <property type="entry name" value="Porins"/>
    <property type="match status" value="1"/>
</dbReference>
<keyword evidence="3" id="KW-0998">Cell outer membrane</keyword>
<dbReference type="GO" id="GO:0009279">
    <property type="term" value="C:cell outer membrane"/>
    <property type="evidence" value="ECO:0007669"/>
    <property type="project" value="UniProtKB-SubCell"/>
</dbReference>
<dbReference type="AlphaFoldDB" id="A0A3B0CDV6"/>
<dbReference type="SUPFAM" id="SSF49464">
    <property type="entry name" value="Carboxypeptidase regulatory domain-like"/>
    <property type="match status" value="1"/>
</dbReference>
<dbReference type="Proteomes" id="UP000276603">
    <property type="component" value="Unassembled WGS sequence"/>
</dbReference>
<evidence type="ECO:0000259" key="6">
    <source>
        <dbReference type="Pfam" id="PF14905"/>
    </source>
</evidence>
<name>A0A3B0CDV6_9FLAO</name>
<dbReference type="Pfam" id="PF14905">
    <property type="entry name" value="OMP_b-brl_3"/>
    <property type="match status" value="1"/>
</dbReference>
<protein>
    <recommendedName>
        <fullName evidence="6">Outer membrane protein beta-barrel domain-containing protein</fullName>
    </recommendedName>
</protein>
<evidence type="ECO:0000256" key="3">
    <source>
        <dbReference type="ARBA" id="ARBA00023237"/>
    </source>
</evidence>
<comment type="caution">
    <text evidence="7">The sequence shown here is derived from an EMBL/GenBank/DDBJ whole genome shotgun (WGS) entry which is preliminary data.</text>
</comment>
<dbReference type="OrthoDB" id="8764943at2"/>
<evidence type="ECO:0000313" key="7">
    <source>
        <dbReference type="EMBL" id="RKN83540.1"/>
    </source>
</evidence>
<organism evidence="7 8">
    <name type="scientific">Ulvibacterium marinum</name>
    <dbReference type="NCBI Taxonomy" id="2419782"/>
    <lineage>
        <taxon>Bacteria</taxon>
        <taxon>Pseudomonadati</taxon>
        <taxon>Bacteroidota</taxon>
        <taxon>Flavobacteriia</taxon>
        <taxon>Flavobacteriales</taxon>
        <taxon>Flavobacteriaceae</taxon>
        <taxon>Ulvibacterium</taxon>
    </lineage>
</organism>
<dbReference type="EMBL" id="RBCJ01000001">
    <property type="protein sequence ID" value="RKN83540.1"/>
    <property type="molecule type" value="Genomic_DNA"/>
</dbReference>
<evidence type="ECO:0000256" key="1">
    <source>
        <dbReference type="ARBA" id="ARBA00004442"/>
    </source>
</evidence>
<feature type="compositionally biased region" description="Basic and acidic residues" evidence="4">
    <location>
        <begin position="783"/>
        <end position="801"/>
    </location>
</feature>
<dbReference type="Pfam" id="PF13620">
    <property type="entry name" value="CarboxypepD_reg"/>
    <property type="match status" value="1"/>
</dbReference>
<keyword evidence="5" id="KW-0732">Signal</keyword>
<reference evidence="7 8" key="1">
    <citation type="submission" date="2018-10" db="EMBL/GenBank/DDBJ databases">
        <title>Ulvibacterium marinum gen. nov., sp. nov., a novel marine bacterium of the family Flavobacteriaceae, isolated from a culture of the green alga Ulva prolifera.</title>
        <authorList>
            <person name="Zhang Z."/>
        </authorList>
    </citation>
    <scope>NUCLEOTIDE SEQUENCE [LARGE SCALE GENOMIC DNA]</scope>
    <source>
        <strain evidence="7 8">CCMM003</strain>
    </source>
</reference>
<feature type="domain" description="Outer membrane protein beta-barrel" evidence="6">
    <location>
        <begin position="377"/>
        <end position="774"/>
    </location>
</feature>
<feature type="chain" id="PRO_5017337088" description="Outer membrane protein beta-barrel domain-containing protein" evidence="5">
    <location>
        <begin position="20"/>
        <end position="801"/>
    </location>
</feature>
<feature type="signal peptide" evidence="5">
    <location>
        <begin position="1"/>
        <end position="19"/>
    </location>
</feature>
<evidence type="ECO:0000313" key="8">
    <source>
        <dbReference type="Proteomes" id="UP000276603"/>
    </source>
</evidence>
<keyword evidence="8" id="KW-1185">Reference proteome</keyword>
<sequence length="801" mass="88896">MNLKFLLSLLFIIPFLGTAQFTVTGTSEDTNGLPLAFANVLLLKTSDSTFVSGATSDDNGTFELTTVTAGEYRVTVSVLGFDTYTSQSFSLSDARPNMELGTVQLSEGALALNEVQVVGSRPLIERKIDRLVVNVANKVNTAGSSALEILERSPGVVVNRQGNSIAMLGKEGVNVMVNGKLQYMPADALFSYLQGLDADNIQSLELITTPPANLDAQGNAGYINLVLKKNPDEGFNGGYSLSAGFGQGETGNASVNFNYRKNRINLFGSYSYLRNGQEQFTTLERRTGTGDDFTETLLTSDRNPTQNNHNYRLGLDIQASEKTTIGVLFSGYDNNWDMDALNITSIRPAVAPDTLAISRNVEINDWQHLQSNINLLHNFDNGATLNLDFDYLTYDNQNPITYDLSFEGTDGTLFDQSDLLSEKDTPFNILVGKADYSLPVGEKAKLSVGTKYVTSDFENLVALSDDGVTVPGFTSNSDLEEDIFAVYSQVDYQLSENTTLKGGLRFESSSTVLNSTNGGQVVDRQLDNLFPSIYWNQKLGEFSSFNLSYSRRINRPSFSDMAPFVIFLDPRTSFGGNAALRPALANTFQLDYTRKSVSLSAQYTDEDFTIVGFQNRFNPETNTQLIVPDNLEGQRTASLTLSFPVTVTDWWKMRYFSTLLWQESTTIEDLGRFTFDQTNFRINGNQTFTLGNDYTAELSGFYQTRSLVGNVKFEPLGILNFGIQKKFKNGSRLAFNITDVFNSLERIGITDIPEENIFIERAFDFSQRTFKLTWSASFGNKGVKKERDRKTGADEEKERVN</sequence>
<dbReference type="InterPro" id="IPR008969">
    <property type="entry name" value="CarboxyPept-like_regulatory"/>
</dbReference>
<feature type="region of interest" description="Disordered" evidence="4">
    <location>
        <begin position="782"/>
        <end position="801"/>
    </location>
</feature>
<proteinExistence type="predicted"/>
<accession>A0A3B0CDV6</accession>
<dbReference type="RefSeq" id="WP_120710746.1">
    <property type="nucleotide sequence ID" value="NZ_RBCJ01000001.1"/>
</dbReference>
<dbReference type="PANTHER" id="PTHR40980">
    <property type="entry name" value="PLUG DOMAIN-CONTAINING PROTEIN"/>
    <property type="match status" value="1"/>
</dbReference>
<evidence type="ECO:0000256" key="4">
    <source>
        <dbReference type="SAM" id="MobiDB-lite"/>
    </source>
</evidence>